<dbReference type="RefSeq" id="WP_284238999.1">
    <property type="nucleotide sequence ID" value="NZ_BSSQ01000011.1"/>
</dbReference>
<organism evidence="13 14">
    <name type="scientific">Paenibacillus glycanilyticus</name>
    <dbReference type="NCBI Taxonomy" id="126569"/>
    <lineage>
        <taxon>Bacteria</taxon>
        <taxon>Bacillati</taxon>
        <taxon>Bacillota</taxon>
        <taxon>Bacilli</taxon>
        <taxon>Bacillales</taxon>
        <taxon>Paenibacillaceae</taxon>
        <taxon>Paenibacillus</taxon>
    </lineage>
</organism>
<evidence type="ECO:0000256" key="6">
    <source>
        <dbReference type="ARBA" id="ARBA00022801"/>
    </source>
</evidence>
<comment type="catalytic activity">
    <reaction evidence="8 12">
        <text>L-arginine + H2O = urea + L-ornithine</text>
        <dbReference type="Rhea" id="RHEA:20569"/>
        <dbReference type="ChEBI" id="CHEBI:15377"/>
        <dbReference type="ChEBI" id="CHEBI:16199"/>
        <dbReference type="ChEBI" id="CHEBI:32682"/>
        <dbReference type="ChEBI" id="CHEBI:46911"/>
        <dbReference type="EC" id="3.5.3.1"/>
    </reaction>
</comment>
<evidence type="ECO:0000256" key="1">
    <source>
        <dbReference type="ARBA" id="ARBA00005098"/>
    </source>
</evidence>
<evidence type="ECO:0000313" key="13">
    <source>
        <dbReference type="EMBL" id="GLX68253.1"/>
    </source>
</evidence>
<dbReference type="PIRSF" id="PIRSF036979">
    <property type="entry name" value="Arginase"/>
    <property type="match status" value="1"/>
</dbReference>
<dbReference type="NCBIfam" id="TIGR01229">
    <property type="entry name" value="rocF_arginase"/>
    <property type="match status" value="1"/>
</dbReference>
<accession>A0ABQ6GFZ0</accession>
<evidence type="ECO:0000256" key="7">
    <source>
        <dbReference type="ARBA" id="ARBA00023211"/>
    </source>
</evidence>
<keyword evidence="5 12" id="KW-0479">Metal-binding</keyword>
<protein>
    <recommendedName>
        <fullName evidence="3 9">Arginase</fullName>
        <ecNumber evidence="2 9">3.5.3.1</ecNumber>
    </recommendedName>
</protein>
<dbReference type="EMBL" id="BSSQ01000011">
    <property type="protein sequence ID" value="GLX68253.1"/>
    <property type="molecule type" value="Genomic_DNA"/>
</dbReference>
<dbReference type="PROSITE" id="PS01053">
    <property type="entry name" value="ARGINASE_1"/>
    <property type="match status" value="1"/>
</dbReference>
<dbReference type="Proteomes" id="UP001157114">
    <property type="component" value="Unassembled WGS sequence"/>
</dbReference>
<dbReference type="InterPro" id="IPR023696">
    <property type="entry name" value="Ureohydrolase_dom_sf"/>
</dbReference>
<evidence type="ECO:0000256" key="5">
    <source>
        <dbReference type="ARBA" id="ARBA00022723"/>
    </source>
</evidence>
<evidence type="ECO:0000256" key="12">
    <source>
        <dbReference type="RuleBase" id="RU361159"/>
    </source>
</evidence>
<keyword evidence="4 12" id="KW-0056">Arginine metabolism</keyword>
<dbReference type="EC" id="3.5.3.1" evidence="2 9"/>
<evidence type="ECO:0000313" key="14">
    <source>
        <dbReference type="Proteomes" id="UP001157114"/>
    </source>
</evidence>
<dbReference type="Pfam" id="PF00491">
    <property type="entry name" value="Arginase"/>
    <property type="match status" value="1"/>
</dbReference>
<keyword evidence="7 12" id="KW-0464">Manganese</keyword>
<name>A0ABQ6GFZ0_9BACL</name>
<evidence type="ECO:0000256" key="4">
    <source>
        <dbReference type="ARBA" id="ARBA00022503"/>
    </source>
</evidence>
<evidence type="ECO:0000256" key="9">
    <source>
        <dbReference type="NCBIfam" id="TIGR01229"/>
    </source>
</evidence>
<evidence type="ECO:0000256" key="8">
    <source>
        <dbReference type="ARBA" id="ARBA00047391"/>
    </source>
</evidence>
<reference evidence="13 14" key="1">
    <citation type="submission" date="2023-03" db="EMBL/GenBank/DDBJ databases">
        <title>Draft genome sequence of the bacteria which degrade cell wall of Tricholomamatutake.</title>
        <authorList>
            <person name="Konishi Y."/>
            <person name="Fukuta Y."/>
            <person name="Shirasaka N."/>
        </authorList>
    </citation>
    <scope>NUCLEOTIDE SEQUENCE [LARGE SCALE GENOMIC DNA]</scope>
    <source>
        <strain evidence="14">mu1</strain>
    </source>
</reference>
<proteinExistence type="inferred from homology"/>
<keyword evidence="6 11" id="KW-0378">Hydrolase</keyword>
<dbReference type="Gene3D" id="3.40.800.10">
    <property type="entry name" value="Ureohydrolase domain"/>
    <property type="match status" value="1"/>
</dbReference>
<evidence type="ECO:0000256" key="11">
    <source>
        <dbReference type="RuleBase" id="RU003684"/>
    </source>
</evidence>
<comment type="similarity">
    <text evidence="10 11">Belongs to the arginase family.</text>
</comment>
<keyword evidence="14" id="KW-1185">Reference proteome</keyword>
<dbReference type="InterPro" id="IPR020855">
    <property type="entry name" value="Ureohydrolase_Mn_BS"/>
</dbReference>
<dbReference type="PROSITE" id="PS51409">
    <property type="entry name" value="ARGINASE_2"/>
    <property type="match status" value="1"/>
</dbReference>
<comment type="cofactor">
    <cofactor evidence="12">
        <name>Mn(2+)</name>
        <dbReference type="ChEBI" id="CHEBI:29035"/>
    </cofactor>
    <text evidence="12">Binds 2 manganese ions per subunit.</text>
</comment>
<dbReference type="PANTHER" id="PTHR43782">
    <property type="entry name" value="ARGINASE"/>
    <property type="match status" value="1"/>
</dbReference>
<evidence type="ECO:0000256" key="10">
    <source>
        <dbReference type="PROSITE-ProRule" id="PRU00742"/>
    </source>
</evidence>
<dbReference type="InterPro" id="IPR006035">
    <property type="entry name" value="Ureohydrolase"/>
</dbReference>
<gene>
    <name evidence="13" type="ORF">MU1_25980</name>
</gene>
<evidence type="ECO:0000256" key="2">
    <source>
        <dbReference type="ARBA" id="ARBA00012168"/>
    </source>
</evidence>
<dbReference type="PANTHER" id="PTHR43782:SF3">
    <property type="entry name" value="ARGINASE"/>
    <property type="match status" value="1"/>
</dbReference>
<dbReference type="InterPro" id="IPR014033">
    <property type="entry name" value="Arginase"/>
</dbReference>
<comment type="pathway">
    <text evidence="1">Nitrogen metabolism; urea cycle; L-ornithine and urea from L-arginine: step 1/1.</text>
</comment>
<comment type="caution">
    <text evidence="13">The sequence shown here is derived from an EMBL/GenBank/DDBJ whole genome shotgun (WGS) entry which is preliminary data.</text>
</comment>
<dbReference type="CDD" id="cd09989">
    <property type="entry name" value="Arginase"/>
    <property type="match status" value="1"/>
</dbReference>
<evidence type="ECO:0000256" key="3">
    <source>
        <dbReference type="ARBA" id="ARBA00018123"/>
    </source>
</evidence>
<dbReference type="PRINTS" id="PR00116">
    <property type="entry name" value="ARGINASE"/>
</dbReference>
<dbReference type="SUPFAM" id="SSF52768">
    <property type="entry name" value="Arginase/deacetylase"/>
    <property type="match status" value="1"/>
</dbReference>
<sequence>MTRKPRISLISAPFGLGAGRAGSEQAPDYLIQLGLTSRLLQLGCNIDEMRKLDRSGMAAPSIQVPMNHAVEVLKMGVALAEAVETAVTAGRFPFVLGGDHSLAMGTLAGLTARHRKLGVIWIDAHADMNTESTSPSGNMHGIPLAVALGRAQLSLSHLLPGAGTVAPGNIVLIGARDLDPPEEALIWAEGITCYGVADIRRQGMASIVAQALNQAGLGMDGIHLSFDIDSIDPSEAPGTGTPVQRGLTADEAREALRLLASSAALCSAEFVEVNPLLDRNDQTSKLAIELIALFLSNLAI</sequence>